<dbReference type="AlphaFoldDB" id="A0A7J8DAR3"/>
<name>A0A7J8DAR3_MOLMO</name>
<sequence length="120" mass="13591">MSDPNKAAIAAEKEALNLKLPPIIRPPEDIGVDTSAQSKLLNYRRSKEQKKTINQLVIDGAKKNLDRTLDKRKPLSPEPDYPLTMTSEIKNKGVSSIFYIYCFENIQRSYYNIAPSETTC</sequence>
<gene>
    <name evidence="1" type="ORF">HJG59_003976</name>
</gene>
<dbReference type="EMBL" id="JACASF010000018">
    <property type="protein sequence ID" value="KAF6420251.1"/>
    <property type="molecule type" value="Genomic_DNA"/>
</dbReference>
<protein>
    <submittedName>
        <fullName evidence="1">Dynein axonemal heavy chain 12</fullName>
    </submittedName>
</protein>
<evidence type="ECO:0000313" key="2">
    <source>
        <dbReference type="Proteomes" id="UP000550707"/>
    </source>
</evidence>
<comment type="caution">
    <text evidence="1">The sequence shown here is derived from an EMBL/GenBank/DDBJ whole genome shotgun (WGS) entry which is preliminary data.</text>
</comment>
<dbReference type="Proteomes" id="UP000550707">
    <property type="component" value="Unassembled WGS sequence"/>
</dbReference>
<organism evidence="1 2">
    <name type="scientific">Molossus molossus</name>
    <name type="common">Pallas' mastiff bat</name>
    <name type="synonym">Vespertilio molossus</name>
    <dbReference type="NCBI Taxonomy" id="27622"/>
    <lineage>
        <taxon>Eukaryota</taxon>
        <taxon>Metazoa</taxon>
        <taxon>Chordata</taxon>
        <taxon>Craniata</taxon>
        <taxon>Vertebrata</taxon>
        <taxon>Euteleostomi</taxon>
        <taxon>Mammalia</taxon>
        <taxon>Eutheria</taxon>
        <taxon>Laurasiatheria</taxon>
        <taxon>Chiroptera</taxon>
        <taxon>Yangochiroptera</taxon>
        <taxon>Molossidae</taxon>
        <taxon>Molossus</taxon>
    </lineage>
</organism>
<accession>A0A7J8DAR3</accession>
<proteinExistence type="predicted"/>
<keyword evidence="2" id="KW-1185">Reference proteome</keyword>
<evidence type="ECO:0000313" key="1">
    <source>
        <dbReference type="EMBL" id="KAF6420251.1"/>
    </source>
</evidence>
<reference evidence="1 2" key="1">
    <citation type="journal article" date="2020" name="Nature">
        <title>Six reference-quality genomes reveal evolution of bat adaptations.</title>
        <authorList>
            <person name="Jebb D."/>
            <person name="Huang Z."/>
            <person name="Pippel M."/>
            <person name="Hughes G.M."/>
            <person name="Lavrichenko K."/>
            <person name="Devanna P."/>
            <person name="Winkler S."/>
            <person name="Jermiin L.S."/>
            <person name="Skirmuntt E.C."/>
            <person name="Katzourakis A."/>
            <person name="Burkitt-Gray L."/>
            <person name="Ray D.A."/>
            <person name="Sullivan K.A.M."/>
            <person name="Roscito J.G."/>
            <person name="Kirilenko B.M."/>
            <person name="Davalos L.M."/>
            <person name="Corthals A.P."/>
            <person name="Power M.L."/>
            <person name="Jones G."/>
            <person name="Ransome R.D."/>
            <person name="Dechmann D.K.N."/>
            <person name="Locatelli A.G."/>
            <person name="Puechmaille S.J."/>
            <person name="Fedrigo O."/>
            <person name="Jarvis E.D."/>
            <person name="Hiller M."/>
            <person name="Vernes S.C."/>
            <person name="Myers E.W."/>
            <person name="Teeling E.C."/>
        </authorList>
    </citation>
    <scope>NUCLEOTIDE SEQUENCE [LARGE SCALE GENOMIC DNA]</scope>
    <source>
        <strain evidence="1">MMolMol1</strain>
        <tissue evidence="1">Muscle</tissue>
    </source>
</reference>